<dbReference type="Proteomes" id="UP000317909">
    <property type="component" value="Chromosome"/>
</dbReference>
<protein>
    <submittedName>
        <fullName evidence="1">Uncharacterized protein</fullName>
    </submittedName>
</protein>
<evidence type="ECO:0000313" key="2">
    <source>
        <dbReference type="Proteomes" id="UP000317909"/>
    </source>
</evidence>
<evidence type="ECO:0000313" key="1">
    <source>
        <dbReference type="EMBL" id="QDT75747.1"/>
    </source>
</evidence>
<dbReference type="AlphaFoldDB" id="A0A517U565"/>
<name>A0A517U565_9BACT</name>
<dbReference type="KEGG" id="llh:I41_49890"/>
<accession>A0A517U565</accession>
<proteinExistence type="predicted"/>
<dbReference type="RefSeq" id="WP_145435531.1">
    <property type="nucleotide sequence ID" value="NZ_CP036339.1"/>
</dbReference>
<sequence>MATHRPGDFQQDAFDIFSELDGKTLATEITAIRDAAARRIAGLCEELVAEADPPLNMISFQDQGRERRFVYPVTSEGVSSLAVEGLAKPLTSLSEHSLAFAPMVNFLILSAANELLESLSKASSRDGAEYAQLQISAMRLARFEGYMLASTSKEMSNGARKLEKCKIAGENTRKTTSKQDSAIINSVKKHLEAGHTQRAACLRAVSDLKLSIGWEAVRRRYLKSICNA</sequence>
<reference evidence="1 2" key="1">
    <citation type="submission" date="2019-02" db="EMBL/GenBank/DDBJ databases">
        <title>Deep-cultivation of Planctomycetes and their phenomic and genomic characterization uncovers novel biology.</title>
        <authorList>
            <person name="Wiegand S."/>
            <person name="Jogler M."/>
            <person name="Boedeker C."/>
            <person name="Pinto D."/>
            <person name="Vollmers J."/>
            <person name="Rivas-Marin E."/>
            <person name="Kohn T."/>
            <person name="Peeters S.H."/>
            <person name="Heuer A."/>
            <person name="Rast P."/>
            <person name="Oberbeckmann S."/>
            <person name="Bunk B."/>
            <person name="Jeske O."/>
            <person name="Meyerdierks A."/>
            <person name="Storesund J.E."/>
            <person name="Kallscheuer N."/>
            <person name="Luecker S."/>
            <person name="Lage O.M."/>
            <person name="Pohl T."/>
            <person name="Merkel B.J."/>
            <person name="Hornburger P."/>
            <person name="Mueller R.-W."/>
            <person name="Bruemmer F."/>
            <person name="Labrenz M."/>
            <person name="Spormann A.M."/>
            <person name="Op den Camp H."/>
            <person name="Overmann J."/>
            <person name="Amann R."/>
            <person name="Jetten M.S.M."/>
            <person name="Mascher T."/>
            <person name="Medema M.H."/>
            <person name="Devos D.P."/>
            <person name="Kaster A.-K."/>
            <person name="Ovreas L."/>
            <person name="Rohde M."/>
            <person name="Galperin M.Y."/>
            <person name="Jogler C."/>
        </authorList>
    </citation>
    <scope>NUCLEOTIDE SEQUENCE [LARGE SCALE GENOMIC DNA]</scope>
    <source>
        <strain evidence="1 2">I41</strain>
    </source>
</reference>
<dbReference type="EMBL" id="CP036339">
    <property type="protein sequence ID" value="QDT75747.1"/>
    <property type="molecule type" value="Genomic_DNA"/>
</dbReference>
<keyword evidence="2" id="KW-1185">Reference proteome</keyword>
<gene>
    <name evidence="1" type="ORF">I41_49890</name>
</gene>
<organism evidence="1 2">
    <name type="scientific">Lacipirellula limnantheis</name>
    <dbReference type="NCBI Taxonomy" id="2528024"/>
    <lineage>
        <taxon>Bacteria</taxon>
        <taxon>Pseudomonadati</taxon>
        <taxon>Planctomycetota</taxon>
        <taxon>Planctomycetia</taxon>
        <taxon>Pirellulales</taxon>
        <taxon>Lacipirellulaceae</taxon>
        <taxon>Lacipirellula</taxon>
    </lineage>
</organism>